<proteinExistence type="predicted"/>
<name>A0A4U5PJV2_STECR</name>
<dbReference type="AlphaFoldDB" id="A0A4U5PJV2"/>
<reference evidence="1 2" key="1">
    <citation type="journal article" date="2015" name="Genome Biol.">
        <title>Comparative genomics of Steinernema reveals deeply conserved gene regulatory networks.</title>
        <authorList>
            <person name="Dillman A.R."/>
            <person name="Macchietto M."/>
            <person name="Porter C.F."/>
            <person name="Rogers A."/>
            <person name="Williams B."/>
            <person name="Antoshechkin I."/>
            <person name="Lee M.M."/>
            <person name="Goodwin Z."/>
            <person name="Lu X."/>
            <person name="Lewis E.E."/>
            <person name="Goodrich-Blair H."/>
            <person name="Stock S.P."/>
            <person name="Adams B.J."/>
            <person name="Sternberg P.W."/>
            <person name="Mortazavi A."/>
        </authorList>
    </citation>
    <scope>NUCLEOTIDE SEQUENCE [LARGE SCALE GENOMIC DNA]</scope>
    <source>
        <strain evidence="1 2">ALL</strain>
    </source>
</reference>
<keyword evidence="2" id="KW-1185">Reference proteome</keyword>
<protein>
    <submittedName>
        <fullName evidence="1">Uncharacterized protein</fullName>
    </submittedName>
</protein>
<evidence type="ECO:0000313" key="2">
    <source>
        <dbReference type="Proteomes" id="UP000298663"/>
    </source>
</evidence>
<gene>
    <name evidence="1" type="ORF">L596_010494</name>
</gene>
<sequence length="77" mass="8717">MVLISPSNHRQPRPCDGCFFVTKSVWVLVHFKASKSHRLDVERSTGGNHLSNRCSQSGEAEKRFKFIVAGFGELIER</sequence>
<reference evidence="1 2" key="2">
    <citation type="journal article" date="2019" name="G3 (Bethesda)">
        <title>Hybrid Assembly of the Genome of the Entomopathogenic Nematode Steinernema carpocapsae Identifies the X-Chromosome.</title>
        <authorList>
            <person name="Serra L."/>
            <person name="Macchietto M."/>
            <person name="Macias-Munoz A."/>
            <person name="McGill C.J."/>
            <person name="Rodriguez I.M."/>
            <person name="Rodriguez B."/>
            <person name="Murad R."/>
            <person name="Mortazavi A."/>
        </authorList>
    </citation>
    <scope>NUCLEOTIDE SEQUENCE [LARGE SCALE GENOMIC DNA]</scope>
    <source>
        <strain evidence="1 2">ALL</strain>
    </source>
</reference>
<organism evidence="1 2">
    <name type="scientific">Steinernema carpocapsae</name>
    <name type="common">Entomopathogenic nematode</name>
    <dbReference type="NCBI Taxonomy" id="34508"/>
    <lineage>
        <taxon>Eukaryota</taxon>
        <taxon>Metazoa</taxon>
        <taxon>Ecdysozoa</taxon>
        <taxon>Nematoda</taxon>
        <taxon>Chromadorea</taxon>
        <taxon>Rhabditida</taxon>
        <taxon>Tylenchina</taxon>
        <taxon>Panagrolaimomorpha</taxon>
        <taxon>Strongyloidoidea</taxon>
        <taxon>Steinernematidae</taxon>
        <taxon>Steinernema</taxon>
    </lineage>
</organism>
<dbReference type="EMBL" id="AZBU02000002">
    <property type="protein sequence ID" value="TKR96484.1"/>
    <property type="molecule type" value="Genomic_DNA"/>
</dbReference>
<dbReference type="Proteomes" id="UP000298663">
    <property type="component" value="Unassembled WGS sequence"/>
</dbReference>
<evidence type="ECO:0000313" key="1">
    <source>
        <dbReference type="EMBL" id="TKR96484.1"/>
    </source>
</evidence>
<accession>A0A4U5PJV2</accession>
<comment type="caution">
    <text evidence="1">The sequence shown here is derived from an EMBL/GenBank/DDBJ whole genome shotgun (WGS) entry which is preliminary data.</text>
</comment>